<dbReference type="EMBL" id="WQMT02000006">
    <property type="protein sequence ID" value="KAG9221630.1"/>
    <property type="molecule type" value="Genomic_DNA"/>
</dbReference>
<accession>A0ACB7IU43</accession>
<comment type="caution">
    <text evidence="1">The sequence shown here is derived from an EMBL/GenBank/DDBJ whole genome shotgun (WGS) entry which is preliminary data.</text>
</comment>
<dbReference type="Proteomes" id="UP000824881">
    <property type="component" value="Unassembled WGS sequence"/>
</dbReference>
<evidence type="ECO:0000313" key="1">
    <source>
        <dbReference type="EMBL" id="KAG9221630.1"/>
    </source>
</evidence>
<keyword evidence="2" id="KW-1185">Reference proteome</keyword>
<organism evidence="1 2">
    <name type="scientific">Pleurotus cornucopiae</name>
    <name type="common">Cornucopia mushroom</name>
    <dbReference type="NCBI Taxonomy" id="5321"/>
    <lineage>
        <taxon>Eukaryota</taxon>
        <taxon>Fungi</taxon>
        <taxon>Dikarya</taxon>
        <taxon>Basidiomycota</taxon>
        <taxon>Agaricomycotina</taxon>
        <taxon>Agaricomycetes</taxon>
        <taxon>Agaricomycetidae</taxon>
        <taxon>Agaricales</taxon>
        <taxon>Pleurotineae</taxon>
        <taxon>Pleurotaceae</taxon>
        <taxon>Pleurotus</taxon>
    </lineage>
</organism>
<name>A0ACB7IU43_PLECO</name>
<sequence length="777" mass="84554">MLCLLKPLLLAHQEVVLSRLDQVEQSVQEVSMDLEDLRTGFKACTSSMELVYAIVTLNAQIFFDEYRVEWDGDPGATRDQLYPKLPVHNNIPCDEYVKASLGPVNWANTIHTLPHGSPRCDSVNTVDSNASEHEEEPRTPKPLHNAMLDSSYALKMSPESPNRPPRHFPLPTPSSSSPLIGRTRELGHQSPPGFPRSPPDGSITPSTSTTPQPIISEEDQQPPNANASLDPVNWTETINPLLNTNPRSASVSAVASNGREHGEGPCTPKPLCDGAVHANAPIHELKEPVALPHRFPLLTPSSSSPPVGRTREHESPTGFPRSPPDANSSTTAPSERQAIRVVSEGERQSATPTSATEDISAPISHLPTDPPLLSHTRTPSPVQPVTPSASNHPASSSPSTGDEDRMFSRFLNNEAMMCGASTEEEPLNLTSPGAGPSTSPEGTHTTSMTAEPAARVGSVGSSVYDALAAESLLFSREHSHLHAQSPPIHHDDKHEHHEHLPTDGVQQPYIGLMSMKAEIQNFMSMMGTVDPTHTSTLSPLSSLSSLSPSPEPQMFSSTHISAPVQSTQPKLILKLNANISNRRKSSAATRIRKRKPQPKEGENEGVASTSTSEMGTEPPTKRFKSSGSGVGELDEFTQSAIQAIAWPEKSEADNGFLRKVIQCDTQQTESEYHVSRIIGRRNINADASGTAYRWLIKWSGYVDLFPLKLSQIPFRSASASVSYPVTKSTWETDDAISDPELLIKRFYQAVKKEKGVEFDLSVKEPVLLKEAVKVGWW</sequence>
<gene>
    <name evidence="1" type="ORF">CCMSSC00406_0005543</name>
</gene>
<proteinExistence type="predicted"/>
<reference evidence="1 2" key="1">
    <citation type="journal article" date="2021" name="Appl. Environ. Microbiol.">
        <title>Genetic linkage and physical mapping for an oyster mushroom Pleurotus cornucopiae and QTL analysis for the trait cap color.</title>
        <authorList>
            <person name="Zhang Y."/>
            <person name="Gao W."/>
            <person name="Sonnenberg A."/>
            <person name="Chen Q."/>
            <person name="Zhang J."/>
            <person name="Huang C."/>
        </authorList>
    </citation>
    <scope>NUCLEOTIDE SEQUENCE [LARGE SCALE GENOMIC DNA]</scope>
    <source>
        <strain evidence="1">CCMSSC00406</strain>
    </source>
</reference>
<evidence type="ECO:0000313" key="2">
    <source>
        <dbReference type="Proteomes" id="UP000824881"/>
    </source>
</evidence>
<protein>
    <submittedName>
        <fullName evidence="1">Uncharacterized protein</fullName>
    </submittedName>
</protein>